<proteinExistence type="predicted"/>
<dbReference type="OrthoDB" id="10484505at2759"/>
<organism evidence="2 3">
    <name type="scientific">Rhizopogon vesiculosus</name>
    <dbReference type="NCBI Taxonomy" id="180088"/>
    <lineage>
        <taxon>Eukaryota</taxon>
        <taxon>Fungi</taxon>
        <taxon>Dikarya</taxon>
        <taxon>Basidiomycota</taxon>
        <taxon>Agaricomycotina</taxon>
        <taxon>Agaricomycetes</taxon>
        <taxon>Agaricomycetidae</taxon>
        <taxon>Boletales</taxon>
        <taxon>Suillineae</taxon>
        <taxon>Rhizopogonaceae</taxon>
        <taxon>Rhizopogon</taxon>
    </lineage>
</organism>
<dbReference type="AlphaFoldDB" id="A0A1J8Q7X4"/>
<sequence>MPQALFDTTHNSDANVSDDEDEDAFYDDVGDDIFSATTLSHDDVDMEFAYDLTIPRYLDARVRLHCQNVRELVCCAAYRETQHPANPNVRQ</sequence>
<dbReference type="EMBL" id="LVVM01006536">
    <property type="protein sequence ID" value="OJA07828.1"/>
    <property type="molecule type" value="Genomic_DNA"/>
</dbReference>
<dbReference type="Proteomes" id="UP000183567">
    <property type="component" value="Unassembled WGS sequence"/>
</dbReference>
<evidence type="ECO:0000313" key="3">
    <source>
        <dbReference type="Proteomes" id="UP000183567"/>
    </source>
</evidence>
<reference evidence="2 3" key="1">
    <citation type="submission" date="2016-03" db="EMBL/GenBank/DDBJ databases">
        <title>Comparative genomics of the ectomycorrhizal sister species Rhizopogon vinicolor and Rhizopogon vesiculosus (Basidiomycota: Boletales) reveals a divergence of the mating type B locus.</title>
        <authorList>
            <person name="Mujic A.B."/>
            <person name="Kuo A."/>
            <person name="Tritt A."/>
            <person name="Lipzen A."/>
            <person name="Chen C."/>
            <person name="Johnson J."/>
            <person name="Sharma A."/>
            <person name="Barry K."/>
            <person name="Grigoriev I.V."/>
            <person name="Spatafora J.W."/>
        </authorList>
    </citation>
    <scope>NUCLEOTIDE SEQUENCE [LARGE SCALE GENOMIC DNA]</scope>
    <source>
        <strain evidence="2 3">AM-OR11-056</strain>
    </source>
</reference>
<accession>A0A1J8Q7X4</accession>
<gene>
    <name evidence="2" type="ORF">AZE42_09140</name>
</gene>
<name>A0A1J8Q7X4_9AGAM</name>
<comment type="caution">
    <text evidence="2">The sequence shown here is derived from an EMBL/GenBank/DDBJ whole genome shotgun (WGS) entry which is preliminary data.</text>
</comment>
<feature type="compositionally biased region" description="Polar residues" evidence="1">
    <location>
        <begin position="1"/>
        <end position="15"/>
    </location>
</feature>
<protein>
    <submittedName>
        <fullName evidence="2">Uncharacterized protein</fullName>
    </submittedName>
</protein>
<evidence type="ECO:0000313" key="2">
    <source>
        <dbReference type="EMBL" id="OJA07828.1"/>
    </source>
</evidence>
<evidence type="ECO:0000256" key="1">
    <source>
        <dbReference type="SAM" id="MobiDB-lite"/>
    </source>
</evidence>
<feature type="region of interest" description="Disordered" evidence="1">
    <location>
        <begin position="1"/>
        <end position="21"/>
    </location>
</feature>
<keyword evidence="3" id="KW-1185">Reference proteome</keyword>